<evidence type="ECO:0000256" key="1">
    <source>
        <dbReference type="SAM" id="MobiDB-lite"/>
    </source>
</evidence>
<proteinExistence type="predicted"/>
<evidence type="ECO:0000259" key="2">
    <source>
        <dbReference type="SMART" id="SM00507"/>
    </source>
</evidence>
<gene>
    <name evidence="3" type="ORF">GCM10009787_11540</name>
</gene>
<feature type="region of interest" description="Disordered" evidence="1">
    <location>
        <begin position="66"/>
        <end position="98"/>
    </location>
</feature>
<evidence type="ECO:0000313" key="4">
    <source>
        <dbReference type="Proteomes" id="UP001501391"/>
    </source>
</evidence>
<dbReference type="Proteomes" id="UP001501391">
    <property type="component" value="Unassembled WGS sequence"/>
</dbReference>
<name>A0ABP5N463_9ACTN</name>
<reference evidence="4" key="1">
    <citation type="journal article" date="2019" name="Int. J. Syst. Evol. Microbiol.">
        <title>The Global Catalogue of Microorganisms (GCM) 10K type strain sequencing project: providing services to taxonomists for standard genome sequencing and annotation.</title>
        <authorList>
            <consortium name="The Broad Institute Genomics Platform"/>
            <consortium name="The Broad Institute Genome Sequencing Center for Infectious Disease"/>
            <person name="Wu L."/>
            <person name="Ma J."/>
        </authorList>
    </citation>
    <scope>NUCLEOTIDE SEQUENCE [LARGE SCALE GENOMIC DNA]</scope>
    <source>
        <strain evidence="4">JCM 14924</strain>
    </source>
</reference>
<organism evidence="3 4">
    <name type="scientific">Streptomyces bangladeshensis</name>
    <dbReference type="NCBI Taxonomy" id="295352"/>
    <lineage>
        <taxon>Bacteria</taxon>
        <taxon>Bacillati</taxon>
        <taxon>Actinomycetota</taxon>
        <taxon>Actinomycetes</taxon>
        <taxon>Kitasatosporales</taxon>
        <taxon>Streptomycetaceae</taxon>
        <taxon>Streptomyces</taxon>
    </lineage>
</organism>
<accession>A0ABP5N463</accession>
<comment type="caution">
    <text evidence="3">The sequence shown here is derived from an EMBL/GenBank/DDBJ whole genome shotgun (WGS) entry which is preliminary data.</text>
</comment>
<sequence>MSGGWQGSDRKARLPSGWAKIRARILERDPVCMICHVRPSTHCDHIAAKTDDHSDAGLQGVCGPCHDQKSAREGAAAAKAKGRPTRTKPPEQHPGLKG</sequence>
<keyword evidence="4" id="KW-1185">Reference proteome</keyword>
<dbReference type="SMART" id="SM00507">
    <property type="entry name" value="HNHc"/>
    <property type="match status" value="1"/>
</dbReference>
<dbReference type="InterPro" id="IPR003615">
    <property type="entry name" value="HNH_nuc"/>
</dbReference>
<protein>
    <recommendedName>
        <fullName evidence="2">HNH nuclease domain-containing protein</fullName>
    </recommendedName>
</protein>
<evidence type="ECO:0000313" key="3">
    <source>
        <dbReference type="EMBL" id="GAA2192731.1"/>
    </source>
</evidence>
<dbReference type="EMBL" id="BAAAOQ010000003">
    <property type="protein sequence ID" value="GAA2192731.1"/>
    <property type="molecule type" value="Genomic_DNA"/>
</dbReference>
<feature type="domain" description="HNH nuclease" evidence="2">
    <location>
        <begin position="20"/>
        <end position="67"/>
    </location>
</feature>